<dbReference type="KEGG" id="eus:EUTSA_v10009088mg"/>
<keyword evidence="2" id="KW-0812">Transmembrane</keyword>
<feature type="signal peptide" evidence="3">
    <location>
        <begin position="1"/>
        <end position="19"/>
    </location>
</feature>
<evidence type="ECO:0008006" key="6">
    <source>
        <dbReference type="Google" id="ProtNLM"/>
    </source>
</evidence>
<dbReference type="EMBL" id="KI517683">
    <property type="protein sequence ID" value="ESQ35953.1"/>
    <property type="molecule type" value="Genomic_DNA"/>
</dbReference>
<sequence length="131" mass="12957">MKMYKLMKLIVHVLLLVLALHEHTSISAVHFKHNSIRGVEIDIPVWRRELRSGGGGGGGRGGGGGGGGRGGGGGGSSGRGRGSGSTGNGGSSNSGGGGGRSVGSGGGFLKHRGLTGALISILFVNCLILIR</sequence>
<keyword evidence="2" id="KW-0472">Membrane</keyword>
<name>V4L845_EUTSA</name>
<dbReference type="AlphaFoldDB" id="V4L845"/>
<evidence type="ECO:0000313" key="5">
    <source>
        <dbReference type="Proteomes" id="UP000030689"/>
    </source>
</evidence>
<evidence type="ECO:0000313" key="4">
    <source>
        <dbReference type="EMBL" id="ESQ35953.1"/>
    </source>
</evidence>
<keyword evidence="2" id="KW-1133">Transmembrane helix</keyword>
<evidence type="ECO:0000256" key="3">
    <source>
        <dbReference type="SAM" id="SignalP"/>
    </source>
</evidence>
<accession>V4L845</accession>
<reference evidence="4 5" key="1">
    <citation type="journal article" date="2013" name="Front. Plant Sci.">
        <title>The Reference Genome of the Halophytic Plant Eutrema salsugineum.</title>
        <authorList>
            <person name="Yang R."/>
            <person name="Jarvis D.E."/>
            <person name="Chen H."/>
            <person name="Beilstein M.A."/>
            <person name="Grimwood J."/>
            <person name="Jenkins J."/>
            <person name="Shu S."/>
            <person name="Prochnik S."/>
            <person name="Xin M."/>
            <person name="Ma C."/>
            <person name="Schmutz J."/>
            <person name="Wing R.A."/>
            <person name="Mitchell-Olds T."/>
            <person name="Schumaker K.S."/>
            <person name="Wang X."/>
        </authorList>
    </citation>
    <scope>NUCLEOTIDE SEQUENCE [LARGE SCALE GENOMIC DNA]</scope>
</reference>
<feature type="region of interest" description="Disordered" evidence="1">
    <location>
        <begin position="52"/>
        <end position="102"/>
    </location>
</feature>
<protein>
    <recommendedName>
        <fullName evidence="6">Glycine-rich protein</fullName>
    </recommendedName>
</protein>
<evidence type="ECO:0000256" key="2">
    <source>
        <dbReference type="SAM" id="Phobius"/>
    </source>
</evidence>
<dbReference type="OMA" id="AVHLKPN"/>
<evidence type="ECO:0000256" key="1">
    <source>
        <dbReference type="SAM" id="MobiDB-lite"/>
    </source>
</evidence>
<gene>
    <name evidence="4" type="ORF">EUTSA_v10009088mg</name>
</gene>
<feature type="chain" id="PRO_5004721437" description="Glycine-rich protein" evidence="3">
    <location>
        <begin position="20"/>
        <end position="131"/>
    </location>
</feature>
<proteinExistence type="predicted"/>
<feature type="transmembrane region" description="Helical" evidence="2">
    <location>
        <begin position="113"/>
        <end position="130"/>
    </location>
</feature>
<organism evidence="4 5">
    <name type="scientific">Eutrema salsugineum</name>
    <name type="common">Saltwater cress</name>
    <name type="synonym">Sisymbrium salsugineum</name>
    <dbReference type="NCBI Taxonomy" id="72664"/>
    <lineage>
        <taxon>Eukaryota</taxon>
        <taxon>Viridiplantae</taxon>
        <taxon>Streptophyta</taxon>
        <taxon>Embryophyta</taxon>
        <taxon>Tracheophyta</taxon>
        <taxon>Spermatophyta</taxon>
        <taxon>Magnoliopsida</taxon>
        <taxon>eudicotyledons</taxon>
        <taxon>Gunneridae</taxon>
        <taxon>Pentapetalae</taxon>
        <taxon>rosids</taxon>
        <taxon>malvids</taxon>
        <taxon>Brassicales</taxon>
        <taxon>Brassicaceae</taxon>
        <taxon>Eutremeae</taxon>
        <taxon>Eutrema</taxon>
    </lineage>
</organism>
<keyword evidence="5" id="KW-1185">Reference proteome</keyword>
<dbReference type="Gramene" id="ESQ35953">
    <property type="protein sequence ID" value="ESQ35953"/>
    <property type="gene ID" value="EUTSA_v10009088mg"/>
</dbReference>
<keyword evidence="3" id="KW-0732">Signal</keyword>
<dbReference type="Proteomes" id="UP000030689">
    <property type="component" value="Unassembled WGS sequence"/>
</dbReference>